<feature type="non-terminal residue" evidence="3">
    <location>
        <position position="540"/>
    </location>
</feature>
<feature type="compositionally biased region" description="Low complexity" evidence="1">
    <location>
        <begin position="68"/>
        <end position="82"/>
    </location>
</feature>
<feature type="region of interest" description="Disordered" evidence="1">
    <location>
        <begin position="19"/>
        <end position="56"/>
    </location>
</feature>
<dbReference type="AlphaFoldDB" id="A0A1E1XNV0"/>
<name>A0A1E1XNV0_AMBSC</name>
<proteinExistence type="evidence at transcript level"/>
<feature type="region of interest" description="Disordered" evidence="1">
    <location>
        <begin position="68"/>
        <end position="97"/>
    </location>
</feature>
<dbReference type="InterPro" id="IPR056865">
    <property type="entry name" value="CCTL2_WNK"/>
</dbReference>
<accession>A0A1E1XNV0</accession>
<evidence type="ECO:0000313" key="3">
    <source>
        <dbReference type="EMBL" id="JAU00730.1"/>
    </source>
</evidence>
<dbReference type="GO" id="GO:0016301">
    <property type="term" value="F:kinase activity"/>
    <property type="evidence" value="ECO:0007669"/>
    <property type="project" value="UniProtKB-KW"/>
</dbReference>
<dbReference type="Gene3D" id="3.10.20.90">
    <property type="entry name" value="Phosphatidylinositol 3-kinase Catalytic Subunit, Chain A, domain 1"/>
    <property type="match status" value="1"/>
</dbReference>
<feature type="region of interest" description="Disordered" evidence="1">
    <location>
        <begin position="407"/>
        <end position="444"/>
    </location>
</feature>
<sequence length="540" mass="54721">MGAPPVAVGATAPLAGLLETAAPQPLQPQDELAGQSSAHDLETYPAQAQHGVASSQLYDDLRGDSASALDSASEASDLTDSSVSARERARKKVNKRRRTQAERWPRLLVLSVEGGTVVECQLESSKGKTVTFKFDIHDMFPRDIANNLVVTNLLAEQHADVFVEQVQDIVQQLKEHPDRLPTVCNPLAAADGRLSFENMENSTVLVTAGRLEKESSEPPGSCQGSPVRQVKALPAAQLHQAGIAHLASSPIEEQAPPMPATFLPVAAAASSPALQQHVAAGTVAATVALPPVPVAMVQPPTPVAKAVPAQAAVSVAAAAAQVIPEAARGTPDSASTSRLASPCAGGDEKQAPALSCTGGLASSAANSPLPATLGAALAAVVSAPSSAAVASSLPPGEVRLPVQQNVPDASATSQAATPPAHGATPHALSSENSFSESDPGSSTLPQQAYALVTDLSHLQQRLVELTTPSSAAATVHPPAVSVAASLPSDVAVSAALPVTATTLLQPPAADHVPTSTSIGEPLPTVTPASPKHPALSTATS</sequence>
<protein>
    <submittedName>
        <fullName evidence="3">Putative serine/threonine-protein kinase wnk1</fullName>
    </submittedName>
</protein>
<feature type="compositionally biased region" description="Basic residues" evidence="1">
    <location>
        <begin position="88"/>
        <end position="97"/>
    </location>
</feature>
<evidence type="ECO:0000259" key="2">
    <source>
        <dbReference type="Pfam" id="PF24889"/>
    </source>
</evidence>
<reference evidence="3" key="2">
    <citation type="journal article" date="2017" name="Front. Cell. Infect. Microbiol.">
        <title>Analysis of the Salivary Gland Transcriptome of Unfed and Partially Fed Amblyomma sculptum Ticks and Descriptive Proteome of the Saliva.</title>
        <authorList>
            <person name="Esteves E."/>
            <person name="Maruyama S.R."/>
            <person name="Kawahara R."/>
            <person name="Fujita A."/>
            <person name="Martins L.A."/>
            <person name="Righi A.A."/>
            <person name="Costa F.B."/>
            <person name="Palmisano G."/>
            <person name="Labruna M.B."/>
            <person name="Sa-Nunes A."/>
            <person name="Ribeiro J.M.C."/>
            <person name="Fogaca A.C."/>
        </authorList>
    </citation>
    <scope>NUCLEOTIDE SEQUENCE</scope>
</reference>
<feature type="domain" description="Serine/threonine-protein kinase WNK CCTL2" evidence="2">
    <location>
        <begin position="104"/>
        <end position="178"/>
    </location>
</feature>
<feature type="region of interest" description="Disordered" evidence="1">
    <location>
        <begin position="327"/>
        <end position="352"/>
    </location>
</feature>
<organism evidence="3">
    <name type="scientific">Amblyomma sculptum</name>
    <name type="common">Tick</name>
    <dbReference type="NCBI Taxonomy" id="1581419"/>
    <lineage>
        <taxon>Eukaryota</taxon>
        <taxon>Metazoa</taxon>
        <taxon>Ecdysozoa</taxon>
        <taxon>Arthropoda</taxon>
        <taxon>Chelicerata</taxon>
        <taxon>Arachnida</taxon>
        <taxon>Acari</taxon>
        <taxon>Parasitiformes</taxon>
        <taxon>Ixodida</taxon>
        <taxon>Ixodoidea</taxon>
        <taxon>Ixodidae</taxon>
        <taxon>Amblyomminae</taxon>
        <taxon>Amblyomma</taxon>
    </lineage>
</organism>
<reference evidence="3" key="1">
    <citation type="submission" date="2016-09" db="EMBL/GenBank/DDBJ databases">
        <authorList>
            <person name="Capua I."/>
            <person name="De Benedictis P."/>
            <person name="Joannis T."/>
            <person name="Lombin L.H."/>
            <person name="Cattoli G."/>
        </authorList>
    </citation>
    <scope>NUCLEOTIDE SEQUENCE</scope>
</reference>
<feature type="compositionally biased region" description="Polar residues" evidence="1">
    <location>
        <begin position="429"/>
        <end position="444"/>
    </location>
</feature>
<dbReference type="Pfam" id="PF24889">
    <property type="entry name" value="CCTL2_WNK"/>
    <property type="match status" value="1"/>
</dbReference>
<feature type="region of interest" description="Disordered" evidence="1">
    <location>
        <begin position="507"/>
        <end position="540"/>
    </location>
</feature>
<keyword evidence="3" id="KW-0808">Transferase</keyword>
<dbReference type="EMBL" id="GFAA01002705">
    <property type="protein sequence ID" value="JAU00730.1"/>
    <property type="molecule type" value="mRNA"/>
</dbReference>
<feature type="compositionally biased region" description="Low complexity" evidence="1">
    <location>
        <begin position="409"/>
        <end position="427"/>
    </location>
</feature>
<evidence type="ECO:0000256" key="1">
    <source>
        <dbReference type="SAM" id="MobiDB-lite"/>
    </source>
</evidence>
<keyword evidence="3" id="KW-0418">Kinase</keyword>